<dbReference type="Proteomes" id="UP000887013">
    <property type="component" value="Unassembled WGS sequence"/>
</dbReference>
<proteinExistence type="predicted"/>
<comment type="caution">
    <text evidence="1">The sequence shown here is derived from an EMBL/GenBank/DDBJ whole genome shotgun (WGS) entry which is preliminary data.</text>
</comment>
<evidence type="ECO:0000313" key="1">
    <source>
        <dbReference type="EMBL" id="GFU09190.1"/>
    </source>
</evidence>
<sequence>MGFYGLPVAEFSYHRLDEEEGDSCLRSENESIIWILSLGTGLRENSWDTLPKSTDFPTCSFCALHPPDSRSQVALYPPLQKFACSSVFAWFLPEEGKVFESSICSLPTLERFTSLNYLQA</sequence>
<evidence type="ECO:0000313" key="2">
    <source>
        <dbReference type="Proteomes" id="UP000887013"/>
    </source>
</evidence>
<name>A0A8X6QDU7_NEPPI</name>
<gene>
    <name evidence="1" type="ORF">NPIL_664541</name>
</gene>
<reference evidence="1" key="1">
    <citation type="submission" date="2020-08" db="EMBL/GenBank/DDBJ databases">
        <title>Multicomponent nature underlies the extraordinary mechanical properties of spider dragline silk.</title>
        <authorList>
            <person name="Kono N."/>
            <person name="Nakamura H."/>
            <person name="Mori M."/>
            <person name="Yoshida Y."/>
            <person name="Ohtoshi R."/>
            <person name="Malay A.D."/>
            <person name="Moran D.A.P."/>
            <person name="Tomita M."/>
            <person name="Numata K."/>
            <person name="Arakawa K."/>
        </authorList>
    </citation>
    <scope>NUCLEOTIDE SEQUENCE</scope>
</reference>
<organism evidence="1 2">
    <name type="scientific">Nephila pilipes</name>
    <name type="common">Giant wood spider</name>
    <name type="synonym">Nephila maculata</name>
    <dbReference type="NCBI Taxonomy" id="299642"/>
    <lineage>
        <taxon>Eukaryota</taxon>
        <taxon>Metazoa</taxon>
        <taxon>Ecdysozoa</taxon>
        <taxon>Arthropoda</taxon>
        <taxon>Chelicerata</taxon>
        <taxon>Arachnida</taxon>
        <taxon>Araneae</taxon>
        <taxon>Araneomorphae</taxon>
        <taxon>Entelegynae</taxon>
        <taxon>Araneoidea</taxon>
        <taxon>Nephilidae</taxon>
        <taxon>Nephila</taxon>
    </lineage>
</organism>
<dbReference type="AlphaFoldDB" id="A0A8X6QDU7"/>
<accession>A0A8X6QDU7</accession>
<keyword evidence="2" id="KW-1185">Reference proteome</keyword>
<protein>
    <submittedName>
        <fullName evidence="1">Uncharacterized protein</fullName>
    </submittedName>
</protein>
<dbReference type="EMBL" id="BMAW01028818">
    <property type="protein sequence ID" value="GFU09190.1"/>
    <property type="molecule type" value="Genomic_DNA"/>
</dbReference>